<evidence type="ECO:0000256" key="1">
    <source>
        <dbReference type="ARBA" id="ARBA00022614"/>
    </source>
</evidence>
<dbReference type="InterPro" id="IPR032675">
    <property type="entry name" value="LRR_dom_sf"/>
</dbReference>
<organism evidence="5 6">
    <name type="scientific">Gossypium lobatum</name>
    <dbReference type="NCBI Taxonomy" id="34289"/>
    <lineage>
        <taxon>Eukaryota</taxon>
        <taxon>Viridiplantae</taxon>
        <taxon>Streptophyta</taxon>
        <taxon>Embryophyta</taxon>
        <taxon>Tracheophyta</taxon>
        <taxon>Spermatophyta</taxon>
        <taxon>Magnoliopsida</taxon>
        <taxon>eudicotyledons</taxon>
        <taxon>Gunneridae</taxon>
        <taxon>Pentapetalae</taxon>
        <taxon>rosids</taxon>
        <taxon>malvids</taxon>
        <taxon>Malvales</taxon>
        <taxon>Malvaceae</taxon>
        <taxon>Malvoideae</taxon>
        <taxon>Gossypium</taxon>
    </lineage>
</organism>
<feature type="signal peptide" evidence="4">
    <location>
        <begin position="1"/>
        <end position="18"/>
    </location>
</feature>
<dbReference type="Gene3D" id="3.80.10.10">
    <property type="entry name" value="Ribonuclease Inhibitor"/>
    <property type="match status" value="2"/>
</dbReference>
<dbReference type="InterPro" id="IPR050647">
    <property type="entry name" value="Plant_LRR-RLKs"/>
</dbReference>
<dbReference type="InterPro" id="IPR001611">
    <property type="entry name" value="Leu-rich_rpt"/>
</dbReference>
<gene>
    <name evidence="5" type="ORF">Golob_020868</name>
</gene>
<reference evidence="5 6" key="1">
    <citation type="journal article" date="2019" name="Genome Biol. Evol.">
        <title>Insights into the evolution of the New World diploid cottons (Gossypium, subgenus Houzingenia) based on genome sequencing.</title>
        <authorList>
            <person name="Grover C.E."/>
            <person name="Arick M.A. 2nd"/>
            <person name="Thrash A."/>
            <person name="Conover J.L."/>
            <person name="Sanders W.S."/>
            <person name="Peterson D.G."/>
            <person name="Frelichowski J.E."/>
            <person name="Scheffler J.A."/>
            <person name="Scheffler B.E."/>
            <person name="Wendel J.F."/>
        </authorList>
    </citation>
    <scope>NUCLEOTIDE SEQUENCE [LARGE SCALE GENOMIC DNA]</scope>
    <source>
        <strain evidence="5">157</strain>
        <tissue evidence="5">Leaf</tissue>
    </source>
</reference>
<dbReference type="EMBL" id="JABEZX010000002">
    <property type="protein sequence ID" value="MBA0549860.1"/>
    <property type="molecule type" value="Genomic_DNA"/>
</dbReference>
<keyword evidence="4" id="KW-0732">Signal</keyword>
<evidence type="ECO:0000256" key="2">
    <source>
        <dbReference type="ARBA" id="ARBA00022737"/>
    </source>
</evidence>
<dbReference type="SUPFAM" id="SSF52058">
    <property type="entry name" value="L domain-like"/>
    <property type="match status" value="1"/>
</dbReference>
<dbReference type="Proteomes" id="UP000593572">
    <property type="component" value="Unassembled WGS sequence"/>
</dbReference>
<dbReference type="PANTHER" id="PTHR48056">
    <property type="entry name" value="LRR RECEPTOR-LIKE SERINE/THREONINE-PROTEIN KINASE-RELATED"/>
    <property type="match status" value="1"/>
</dbReference>
<protein>
    <recommendedName>
        <fullName evidence="7">Leucine-rich repeat-containing N-terminal plant-type domain-containing protein</fullName>
    </recommendedName>
</protein>
<evidence type="ECO:0000313" key="5">
    <source>
        <dbReference type="EMBL" id="MBA0549860.1"/>
    </source>
</evidence>
<keyword evidence="2" id="KW-0677">Repeat</keyword>
<dbReference type="Pfam" id="PF00560">
    <property type="entry name" value="LRR_1"/>
    <property type="match status" value="1"/>
</dbReference>
<proteinExistence type="predicted"/>
<dbReference type="PANTHER" id="PTHR48056:SF78">
    <property type="entry name" value="PROTEIN KINASE DOMAIN-CONTAINING PROTEIN"/>
    <property type="match status" value="1"/>
</dbReference>
<feature type="chain" id="PRO_5029516735" description="Leucine-rich repeat-containing N-terminal plant-type domain-containing protein" evidence="4">
    <location>
        <begin position="19"/>
        <end position="209"/>
    </location>
</feature>
<keyword evidence="1" id="KW-0433">Leucine-rich repeat</keyword>
<keyword evidence="6" id="KW-1185">Reference proteome</keyword>
<dbReference type="AlphaFoldDB" id="A0A7J8LBL4"/>
<dbReference type="GO" id="GO:0033612">
    <property type="term" value="F:receptor serine/threonine kinase binding"/>
    <property type="evidence" value="ECO:0007669"/>
    <property type="project" value="TreeGrafter"/>
</dbReference>
<evidence type="ECO:0000256" key="4">
    <source>
        <dbReference type="SAM" id="SignalP"/>
    </source>
</evidence>
<dbReference type="FunFam" id="3.80.10.10:FF:000383">
    <property type="entry name" value="Leucine-rich repeat receptor protein kinase EMS1"/>
    <property type="match status" value="1"/>
</dbReference>
<name>A0A7J8LBL4_9ROSI</name>
<comment type="caution">
    <text evidence="5">The sequence shown here is derived from an EMBL/GenBank/DDBJ whole genome shotgun (WGS) entry which is preliminary data.</text>
</comment>
<evidence type="ECO:0000313" key="6">
    <source>
        <dbReference type="Proteomes" id="UP000593572"/>
    </source>
</evidence>
<dbReference type="Pfam" id="PF13855">
    <property type="entry name" value="LRR_8"/>
    <property type="match status" value="1"/>
</dbReference>
<accession>A0A7J8LBL4</accession>
<evidence type="ECO:0000256" key="3">
    <source>
        <dbReference type="ARBA" id="ARBA00023180"/>
    </source>
</evidence>
<keyword evidence="3" id="KW-0325">Glycoprotein</keyword>
<sequence length="209" mass="23100">MFSPVLVFASIFSACCLATSTFGATLAKDEVEALKSIGRTLGKTNWNFSVDPCSSGDESWANFAESNAYYVNNVTCVCSSIICHVVRIDLTRNYLSGSIPPQWGSMQQLVQIVLEHNSFSGNLPAALGNLPKIERLFLNSNNFTGELPETFARLTTLKIFRIGDNNFTGKIPGFIFQNWTNLKEMILRSCNLIGKLPTSLENMPKLETL</sequence>
<evidence type="ECO:0008006" key="7">
    <source>
        <dbReference type="Google" id="ProtNLM"/>
    </source>
</evidence>